<evidence type="ECO:0000259" key="12">
    <source>
        <dbReference type="Pfam" id="PF01494"/>
    </source>
</evidence>
<dbReference type="AlphaFoldDB" id="A0A7Z9C0F4"/>
<keyword evidence="4" id="KW-0659">Purine metabolism</keyword>
<dbReference type="OrthoDB" id="9766816at2"/>
<dbReference type="PRINTS" id="PR00420">
    <property type="entry name" value="RNGMNOXGNASE"/>
</dbReference>
<dbReference type="Proteomes" id="UP000184550">
    <property type="component" value="Unassembled WGS sequence"/>
</dbReference>
<evidence type="ECO:0000256" key="4">
    <source>
        <dbReference type="ARBA" id="ARBA00022631"/>
    </source>
</evidence>
<dbReference type="PANTHER" id="PTHR13789">
    <property type="entry name" value="MONOOXYGENASE"/>
    <property type="match status" value="1"/>
</dbReference>
<keyword evidence="6" id="KW-0560">Oxidoreductase</keyword>
<dbReference type="GO" id="GO:0071949">
    <property type="term" value="F:FAD binding"/>
    <property type="evidence" value="ECO:0007669"/>
    <property type="project" value="InterPro"/>
</dbReference>
<evidence type="ECO:0000256" key="6">
    <source>
        <dbReference type="ARBA" id="ARBA00023002"/>
    </source>
</evidence>
<name>A0A7Z9C0F4_9CYAN</name>
<keyword evidence="7" id="KW-0503">Monooxygenase</keyword>
<comment type="caution">
    <text evidence="13">The sequence shown here is derived from an EMBL/GenBank/DDBJ whole genome shotgun (WGS) entry which is preliminary data.</text>
</comment>
<evidence type="ECO:0000313" key="14">
    <source>
        <dbReference type="Proteomes" id="UP000184550"/>
    </source>
</evidence>
<dbReference type="EC" id="1.14.13.113" evidence="9"/>
<dbReference type="EMBL" id="CZCU02000153">
    <property type="protein sequence ID" value="VXD22954.1"/>
    <property type="molecule type" value="Genomic_DNA"/>
</dbReference>
<organism evidence="13 14">
    <name type="scientific">Planktothrix serta PCC 8927</name>
    <dbReference type="NCBI Taxonomy" id="671068"/>
    <lineage>
        <taxon>Bacteria</taxon>
        <taxon>Bacillati</taxon>
        <taxon>Cyanobacteriota</taxon>
        <taxon>Cyanophyceae</taxon>
        <taxon>Oscillatoriophycideae</taxon>
        <taxon>Oscillatoriales</taxon>
        <taxon>Microcoleaceae</taxon>
        <taxon>Planktothrix</taxon>
    </lineage>
</organism>
<dbReference type="InterPro" id="IPR047712">
    <property type="entry name" value="HpxO"/>
</dbReference>
<keyword evidence="5" id="KW-0274">FAD</keyword>
<dbReference type="PANTHER" id="PTHR13789:SF318">
    <property type="entry name" value="GERANYLGERANYL DIPHOSPHATE REDUCTASE"/>
    <property type="match status" value="1"/>
</dbReference>
<dbReference type="Pfam" id="PF01494">
    <property type="entry name" value="FAD_binding_3"/>
    <property type="match status" value="1"/>
</dbReference>
<comment type="catalytic activity">
    <reaction evidence="11">
        <text>urate + NADH + O2 + H(+) = 5-hydroxyisourate + NAD(+) + H2O</text>
        <dbReference type="Rhea" id="RHEA:27329"/>
        <dbReference type="ChEBI" id="CHEBI:15377"/>
        <dbReference type="ChEBI" id="CHEBI:15378"/>
        <dbReference type="ChEBI" id="CHEBI:15379"/>
        <dbReference type="ChEBI" id="CHEBI:17775"/>
        <dbReference type="ChEBI" id="CHEBI:18072"/>
        <dbReference type="ChEBI" id="CHEBI:57540"/>
        <dbReference type="ChEBI" id="CHEBI:57945"/>
        <dbReference type="EC" id="1.14.13.113"/>
    </reaction>
</comment>
<gene>
    <name evidence="13" type="primary">hpxO</name>
    <name evidence="13" type="ORF">PL8927_760197</name>
</gene>
<evidence type="ECO:0000256" key="11">
    <source>
        <dbReference type="ARBA" id="ARBA00047521"/>
    </source>
</evidence>
<dbReference type="GO" id="GO:0006144">
    <property type="term" value="P:purine nucleobase metabolic process"/>
    <property type="evidence" value="ECO:0007669"/>
    <property type="project" value="UniProtKB-KW"/>
</dbReference>
<comment type="cofactor">
    <cofactor evidence="1">
        <name>FAD</name>
        <dbReference type="ChEBI" id="CHEBI:57692"/>
    </cofactor>
</comment>
<evidence type="ECO:0000256" key="9">
    <source>
        <dbReference type="ARBA" id="ARBA00035128"/>
    </source>
</evidence>
<dbReference type="RefSeq" id="WP_083625266.1">
    <property type="nucleotide sequence ID" value="NZ_LR734878.1"/>
</dbReference>
<keyword evidence="14" id="KW-1185">Reference proteome</keyword>
<dbReference type="GO" id="GO:0102099">
    <property type="term" value="F:FAD-dependent urate hydroxylase activity"/>
    <property type="evidence" value="ECO:0007669"/>
    <property type="project" value="UniProtKB-EC"/>
</dbReference>
<dbReference type="GO" id="GO:0019628">
    <property type="term" value="P:urate catabolic process"/>
    <property type="evidence" value="ECO:0007669"/>
    <property type="project" value="InterPro"/>
</dbReference>
<evidence type="ECO:0000256" key="1">
    <source>
        <dbReference type="ARBA" id="ARBA00001974"/>
    </source>
</evidence>
<accession>A0A7Z9C0F4</accession>
<comment type="pathway">
    <text evidence="2">Purine metabolism; urate degradation.</text>
</comment>
<comment type="similarity">
    <text evidence="8">Belongs to the FAD-dependent urate hydroxylase family.</text>
</comment>
<evidence type="ECO:0000313" key="13">
    <source>
        <dbReference type="EMBL" id="VXD22954.1"/>
    </source>
</evidence>
<evidence type="ECO:0000256" key="8">
    <source>
        <dbReference type="ARBA" id="ARBA00035121"/>
    </source>
</evidence>
<dbReference type="GO" id="GO:0004846">
    <property type="term" value="F:urate oxidase activity"/>
    <property type="evidence" value="ECO:0007669"/>
    <property type="project" value="InterPro"/>
</dbReference>
<dbReference type="InterPro" id="IPR002938">
    <property type="entry name" value="FAD-bd"/>
</dbReference>
<evidence type="ECO:0000256" key="2">
    <source>
        <dbReference type="ARBA" id="ARBA00004705"/>
    </source>
</evidence>
<protein>
    <recommendedName>
        <fullName evidence="10">FAD-dependent urate hydroxylase</fullName>
        <ecNumber evidence="9">1.14.13.113</ecNumber>
    </recommendedName>
</protein>
<feature type="domain" description="FAD-binding" evidence="12">
    <location>
        <begin position="4"/>
        <end position="342"/>
    </location>
</feature>
<proteinExistence type="inferred from homology"/>
<dbReference type="InterPro" id="IPR036188">
    <property type="entry name" value="FAD/NAD-bd_sf"/>
</dbReference>
<dbReference type="NCBIfam" id="NF033623">
    <property type="entry name" value="urate_HpxO"/>
    <property type="match status" value="1"/>
</dbReference>
<evidence type="ECO:0000256" key="10">
    <source>
        <dbReference type="ARBA" id="ARBA00035262"/>
    </source>
</evidence>
<evidence type="ECO:0000256" key="3">
    <source>
        <dbReference type="ARBA" id="ARBA00022630"/>
    </source>
</evidence>
<reference evidence="13" key="1">
    <citation type="submission" date="2019-10" db="EMBL/GenBank/DDBJ databases">
        <authorList>
            <consortium name="Genoscope - CEA"/>
            <person name="William W."/>
        </authorList>
    </citation>
    <scope>NUCLEOTIDE SEQUENCE [LARGE SCALE GENOMIC DNA]</scope>
    <source>
        <strain evidence="13">BBR_PRJEB10992</strain>
    </source>
</reference>
<evidence type="ECO:0000256" key="7">
    <source>
        <dbReference type="ARBA" id="ARBA00023033"/>
    </source>
</evidence>
<keyword evidence="3" id="KW-0285">Flavoprotein</keyword>
<dbReference type="Gene3D" id="3.50.50.60">
    <property type="entry name" value="FAD/NAD(P)-binding domain"/>
    <property type="match status" value="1"/>
</dbReference>
<dbReference type="InterPro" id="IPR050493">
    <property type="entry name" value="FAD-dep_Monooxygenase_BioMet"/>
</dbReference>
<dbReference type="SUPFAM" id="SSF51905">
    <property type="entry name" value="FAD/NAD(P)-binding domain"/>
    <property type="match status" value="1"/>
</dbReference>
<evidence type="ECO:0000256" key="5">
    <source>
        <dbReference type="ARBA" id="ARBA00022827"/>
    </source>
</evidence>
<sequence>MNHLKVIIIGAGIGGLTAGLTLRRAGYTIEIYEKTSEIRPAGAGISIWSNGVKVLNSLGLGDEIAKIGGQMDIMEYRSHTDELLNQIHLNSLVQTVGQRPYPVSRTELQSLLLNAFNTDIETVKLNAQCIRIEQDEHRVTAYFADGYQTSGDVLIAADGAHSQLRDYVVGHPVKLRYADYVNWNGLVEINGDLGDKNTWVIYVGEGKRASMMPIGNHQFYYFFGCPMVKGTIVEPESRQQELKQIFAGWPFPVQSLIEHLNPYESNRLEIHDLDPLKTLVRGRVALLGDAAHATTPTLGQGGCQAMEDAEILSRFLLTTNIGVEYALKRYETARKERTSTLVLKARKRADMIYGKHPDLTQKWYEQLKQETETDVINALSQTILGGPFH</sequence>